<feature type="coiled-coil region" evidence="1">
    <location>
        <begin position="227"/>
        <end position="274"/>
    </location>
</feature>
<keyword evidence="1" id="KW-0175">Coiled coil</keyword>
<dbReference type="EMBL" id="CAVNYO010000089">
    <property type="protein sequence ID" value="CAK5265432.1"/>
    <property type="molecule type" value="Genomic_DNA"/>
</dbReference>
<accession>A0AAD2GY59</accession>
<feature type="region of interest" description="Disordered" evidence="2">
    <location>
        <begin position="65"/>
        <end position="96"/>
    </location>
</feature>
<gene>
    <name evidence="3" type="ORF">MYCIT1_LOCUS6407</name>
</gene>
<organism evidence="3 4">
    <name type="scientific">Mycena citricolor</name>
    <dbReference type="NCBI Taxonomy" id="2018698"/>
    <lineage>
        <taxon>Eukaryota</taxon>
        <taxon>Fungi</taxon>
        <taxon>Dikarya</taxon>
        <taxon>Basidiomycota</taxon>
        <taxon>Agaricomycotina</taxon>
        <taxon>Agaricomycetes</taxon>
        <taxon>Agaricomycetidae</taxon>
        <taxon>Agaricales</taxon>
        <taxon>Marasmiineae</taxon>
        <taxon>Mycenaceae</taxon>
        <taxon>Mycena</taxon>
    </lineage>
</organism>
<proteinExistence type="predicted"/>
<protein>
    <submittedName>
        <fullName evidence="3">Uncharacterized protein</fullName>
    </submittedName>
</protein>
<dbReference type="AlphaFoldDB" id="A0AAD2GY59"/>
<evidence type="ECO:0000256" key="2">
    <source>
        <dbReference type="SAM" id="MobiDB-lite"/>
    </source>
</evidence>
<evidence type="ECO:0000313" key="3">
    <source>
        <dbReference type="EMBL" id="CAK5265432.1"/>
    </source>
</evidence>
<name>A0AAD2GY59_9AGAR</name>
<comment type="caution">
    <text evidence="3">The sequence shown here is derived from an EMBL/GenBank/DDBJ whole genome shotgun (WGS) entry which is preliminary data.</text>
</comment>
<keyword evidence="4" id="KW-1185">Reference proteome</keyword>
<evidence type="ECO:0000256" key="1">
    <source>
        <dbReference type="SAM" id="Coils"/>
    </source>
</evidence>
<reference evidence="3" key="1">
    <citation type="submission" date="2023-11" db="EMBL/GenBank/DDBJ databases">
        <authorList>
            <person name="De Vega J J."/>
            <person name="De Vega J J."/>
        </authorList>
    </citation>
    <scope>NUCLEOTIDE SEQUENCE</scope>
</reference>
<sequence length="278" mass="31509">MGPERNQPLLPNARFCAICPSLATCHHLPSNFPALGTIFTSGAPLPDVYQQYLPLDSPSRSIHYQLTPQRDNTPPSPTPSQSTTASSTPVPEEVPKKVRIRVTKDNAVFGDVEGAMRGSRAFSFPRARELRAPQEEQKKSSQRFLREIQDIIDRCERLSLETGCWLQLSAQHLFASGGFLHYTSPRLRKEAKPEVEKITTDLNRLYLKLIAARHQDTRAMQEKLQQAEQSQKLAESSLATVQQAEAEARDRAQLAELRLEAQRKELDILRKQMERTRK</sequence>
<feature type="compositionally biased region" description="Low complexity" evidence="2">
    <location>
        <begin position="79"/>
        <end position="89"/>
    </location>
</feature>
<dbReference type="Proteomes" id="UP001295794">
    <property type="component" value="Unassembled WGS sequence"/>
</dbReference>
<evidence type="ECO:0000313" key="4">
    <source>
        <dbReference type="Proteomes" id="UP001295794"/>
    </source>
</evidence>